<proteinExistence type="predicted"/>
<evidence type="ECO:0000256" key="1">
    <source>
        <dbReference type="ARBA" id="ARBA00022737"/>
    </source>
</evidence>
<gene>
    <name evidence="5" type="ORF">EKO27_g7995</name>
</gene>
<keyword evidence="6" id="KW-1185">Reference proteome</keyword>
<dbReference type="SUPFAM" id="SSF52540">
    <property type="entry name" value="P-loop containing nucleoside triphosphate hydrolases"/>
    <property type="match status" value="1"/>
</dbReference>
<feature type="domain" description="Nephrocystin 3-like N-terminal" evidence="4">
    <location>
        <begin position="410"/>
        <end position="575"/>
    </location>
</feature>
<dbReference type="InterPro" id="IPR056884">
    <property type="entry name" value="NPHP3-like_N"/>
</dbReference>
<dbReference type="Gene3D" id="3.40.50.1580">
    <property type="entry name" value="Nucleoside phosphorylase domain"/>
    <property type="match status" value="1"/>
</dbReference>
<dbReference type="GO" id="GO:0003824">
    <property type="term" value="F:catalytic activity"/>
    <property type="evidence" value="ECO:0007669"/>
    <property type="project" value="InterPro"/>
</dbReference>
<sequence>MLKRTISHEPGLSGLEKRRKIGSSSDGGLGGTISPQLTNEAYTVGWICAIPTEYVAARLFLDKEHMRPKFKPAEDTNHYTLGEMGGHNVVIAVLPGGEYGASSAANVASNMLRTFPQIRIGLMVGIGGGAPSEEHDIRLGDVVVSMPSGGNAGVLQYDFGKTLQSREFCMTGFLDQPPTVLRTSVCGLQVQYEMYGHCLNESIEITLQKWPKINRKYGRPDISTDRLYPANVVHHEQPCCLAATRGDIPEPISRPQRTEDAHNPVVHYGLIGTANQLMKDALVRDRLSKEKGILCFEMEAAGLMNHFRCLVIRGICDYSDSHKNKDWQGYAAMTAAAYTKDLLCQIQPSDVVAEERLNQFVLESVSRIDENVEALKLKATRKEDLEVLDWVSSVDYGPQQSDFFKRVQPGTGLWFLQSVQYRDWISAETKTLFCPGMPGAGKTILASIIIYDLWSRFREDASIGIAHIYINFRRRGEQTPEGLISSVLKQLAGRLVPLPEQVRRLYHDHRVARTRPPFKGLSDALDSTLRQYYRTYIVIDALDECDASTGCRDRFLSEIFRAQSGGKVSILVTSRNNPEIQNKFTECAILEIRANSNDVEKYVDNRISELPAFIRDNSSLQQDIKASINRTADGMFLLAQLYLDSLKGKLTLRAVRKALEDFVAGSDAYEHAYSSAMERINGQPREEADLARRILSWIAFARRPLVTEELRHALSVEAGMSHLDEDDLLQVDMASMCAGLVTIDKESDIIRLVHYTTQQYFEKSFQRWFAAASHAVIWNMKLA</sequence>
<reference evidence="5 6" key="1">
    <citation type="submission" date="2018-12" db="EMBL/GenBank/DDBJ databases">
        <title>Draft genome sequence of Xylaria grammica IHI A82.</title>
        <authorList>
            <person name="Buettner E."/>
            <person name="Kellner H."/>
        </authorList>
    </citation>
    <scope>NUCLEOTIDE SEQUENCE [LARGE SCALE GENOMIC DNA]</scope>
    <source>
        <strain evidence="5 6">IHI A82</strain>
    </source>
</reference>
<organism evidence="5 6">
    <name type="scientific">Xylaria grammica</name>
    <dbReference type="NCBI Taxonomy" id="363999"/>
    <lineage>
        <taxon>Eukaryota</taxon>
        <taxon>Fungi</taxon>
        <taxon>Dikarya</taxon>
        <taxon>Ascomycota</taxon>
        <taxon>Pezizomycotina</taxon>
        <taxon>Sordariomycetes</taxon>
        <taxon>Xylariomycetidae</taxon>
        <taxon>Xylariales</taxon>
        <taxon>Xylariaceae</taxon>
        <taxon>Xylaria</taxon>
    </lineage>
</organism>
<dbReference type="Pfam" id="PF22939">
    <property type="entry name" value="WHD_GPIID"/>
    <property type="match status" value="1"/>
</dbReference>
<dbReference type="InterPro" id="IPR027417">
    <property type="entry name" value="P-loop_NTPase"/>
</dbReference>
<comment type="caution">
    <text evidence="5">The sequence shown here is derived from an EMBL/GenBank/DDBJ whole genome shotgun (WGS) entry which is preliminary data.</text>
</comment>
<dbReference type="Proteomes" id="UP000286045">
    <property type="component" value="Unassembled WGS sequence"/>
</dbReference>
<keyword evidence="1" id="KW-0677">Repeat</keyword>
<evidence type="ECO:0000256" key="2">
    <source>
        <dbReference type="SAM" id="MobiDB-lite"/>
    </source>
</evidence>
<dbReference type="EMBL" id="RYZI01000282">
    <property type="protein sequence ID" value="RWA07101.1"/>
    <property type="molecule type" value="Genomic_DNA"/>
</dbReference>
<dbReference type="Pfam" id="PF24883">
    <property type="entry name" value="NPHP3_N"/>
    <property type="match status" value="1"/>
</dbReference>
<dbReference type="InterPro" id="IPR035994">
    <property type="entry name" value="Nucleoside_phosphorylase_sf"/>
</dbReference>
<protein>
    <submittedName>
        <fullName evidence="5">Uncharacterized protein</fullName>
    </submittedName>
</protein>
<evidence type="ECO:0000259" key="3">
    <source>
        <dbReference type="Pfam" id="PF22939"/>
    </source>
</evidence>
<dbReference type="InterPro" id="IPR053137">
    <property type="entry name" value="NLR-like"/>
</dbReference>
<dbReference type="PANTHER" id="PTHR46082">
    <property type="entry name" value="ATP/GTP-BINDING PROTEIN-RELATED"/>
    <property type="match status" value="1"/>
</dbReference>
<dbReference type="InterPro" id="IPR054471">
    <property type="entry name" value="GPIID_WHD"/>
</dbReference>
<dbReference type="GO" id="GO:0009116">
    <property type="term" value="P:nucleoside metabolic process"/>
    <property type="evidence" value="ECO:0007669"/>
    <property type="project" value="InterPro"/>
</dbReference>
<accession>A0A439CYP5</accession>
<feature type="domain" description="GPI inositol-deacylase winged helix" evidence="3">
    <location>
        <begin position="689"/>
        <end position="762"/>
    </location>
</feature>
<feature type="region of interest" description="Disordered" evidence="2">
    <location>
        <begin position="1"/>
        <end position="32"/>
    </location>
</feature>
<evidence type="ECO:0000313" key="6">
    <source>
        <dbReference type="Proteomes" id="UP000286045"/>
    </source>
</evidence>
<dbReference type="STRING" id="363999.A0A439CYP5"/>
<evidence type="ECO:0000259" key="4">
    <source>
        <dbReference type="Pfam" id="PF24883"/>
    </source>
</evidence>
<dbReference type="PANTHER" id="PTHR46082:SF11">
    <property type="entry name" value="AAA+ ATPASE DOMAIN-CONTAINING PROTEIN-RELATED"/>
    <property type="match status" value="1"/>
</dbReference>
<dbReference type="Gene3D" id="3.40.50.300">
    <property type="entry name" value="P-loop containing nucleotide triphosphate hydrolases"/>
    <property type="match status" value="1"/>
</dbReference>
<dbReference type="AlphaFoldDB" id="A0A439CYP5"/>
<evidence type="ECO:0000313" key="5">
    <source>
        <dbReference type="EMBL" id="RWA07101.1"/>
    </source>
</evidence>
<name>A0A439CYP5_9PEZI</name>
<dbReference type="SUPFAM" id="SSF53167">
    <property type="entry name" value="Purine and uridine phosphorylases"/>
    <property type="match status" value="1"/>
</dbReference>